<keyword evidence="8" id="KW-1185">Reference proteome</keyword>
<evidence type="ECO:0000256" key="6">
    <source>
        <dbReference type="SAM" id="SignalP"/>
    </source>
</evidence>
<evidence type="ECO:0000256" key="1">
    <source>
        <dbReference type="ARBA" id="ARBA00004442"/>
    </source>
</evidence>
<name>A0ABS1F702_9PROT</name>
<accession>A0ABS1F702</accession>
<evidence type="ECO:0000256" key="2">
    <source>
        <dbReference type="ARBA" id="ARBA00005722"/>
    </source>
</evidence>
<dbReference type="InterPro" id="IPR010583">
    <property type="entry name" value="MipA"/>
</dbReference>
<dbReference type="RefSeq" id="WP_200194743.1">
    <property type="nucleotide sequence ID" value="NZ_JAENHM010000049.1"/>
</dbReference>
<dbReference type="Proteomes" id="UP000652760">
    <property type="component" value="Unassembled WGS sequence"/>
</dbReference>
<gene>
    <name evidence="7" type="ORF">JHL17_16720</name>
</gene>
<evidence type="ECO:0000256" key="4">
    <source>
        <dbReference type="ARBA" id="ARBA00023136"/>
    </source>
</evidence>
<dbReference type="EMBL" id="JAENHM010000049">
    <property type="protein sequence ID" value="MBK1839057.1"/>
    <property type="molecule type" value="Genomic_DNA"/>
</dbReference>
<evidence type="ECO:0000313" key="8">
    <source>
        <dbReference type="Proteomes" id="UP000652760"/>
    </source>
</evidence>
<evidence type="ECO:0000256" key="5">
    <source>
        <dbReference type="ARBA" id="ARBA00023237"/>
    </source>
</evidence>
<dbReference type="PANTHER" id="PTHR38776">
    <property type="entry name" value="MLTA-INTERACTING PROTEIN-RELATED"/>
    <property type="match status" value="1"/>
</dbReference>
<keyword evidence="5" id="KW-0998">Cell outer membrane</keyword>
<protein>
    <submittedName>
        <fullName evidence="7">MipA/OmpV family protein</fullName>
    </submittedName>
</protein>
<proteinExistence type="inferred from homology"/>
<reference evidence="8" key="1">
    <citation type="submission" date="2021-01" db="EMBL/GenBank/DDBJ databases">
        <title>Genome public.</title>
        <authorList>
            <person name="Liu C."/>
            <person name="Sun Q."/>
        </authorList>
    </citation>
    <scope>NUCLEOTIDE SEQUENCE [LARGE SCALE GENOMIC DNA]</scope>
    <source>
        <strain evidence="8">YIM B02556</strain>
    </source>
</reference>
<evidence type="ECO:0000313" key="7">
    <source>
        <dbReference type="EMBL" id="MBK1839057.1"/>
    </source>
</evidence>
<comment type="similarity">
    <text evidence="2">Belongs to the MipA/OmpV family.</text>
</comment>
<comment type="subcellular location">
    <subcellularLocation>
        <location evidence="1">Cell outer membrane</location>
    </subcellularLocation>
</comment>
<keyword evidence="4" id="KW-0472">Membrane</keyword>
<dbReference type="Pfam" id="PF06629">
    <property type="entry name" value="MipA"/>
    <property type="match status" value="1"/>
</dbReference>
<organism evidence="7 8">
    <name type="scientific">Azospirillum endophyticum</name>
    <dbReference type="NCBI Taxonomy" id="2800326"/>
    <lineage>
        <taxon>Bacteria</taxon>
        <taxon>Pseudomonadati</taxon>
        <taxon>Pseudomonadota</taxon>
        <taxon>Alphaproteobacteria</taxon>
        <taxon>Rhodospirillales</taxon>
        <taxon>Azospirillaceae</taxon>
        <taxon>Azospirillum</taxon>
    </lineage>
</organism>
<evidence type="ECO:0000256" key="3">
    <source>
        <dbReference type="ARBA" id="ARBA00022729"/>
    </source>
</evidence>
<comment type="caution">
    <text evidence="7">The sequence shown here is derived from an EMBL/GenBank/DDBJ whole genome shotgun (WGS) entry which is preliminary data.</text>
</comment>
<feature type="signal peptide" evidence="6">
    <location>
        <begin position="1"/>
        <end position="26"/>
    </location>
</feature>
<feature type="chain" id="PRO_5046114431" evidence="6">
    <location>
        <begin position="27"/>
        <end position="267"/>
    </location>
</feature>
<keyword evidence="3 6" id="KW-0732">Signal</keyword>
<sequence>MRHIFPAAAFCATVAAGTMMAGIAAAEDRPPAEWSFTLGAGALYAPDYEGSNDYKVRPVPVVELSWRDRVRFTTRGGIGVFATPLKTDRLRVDLGVRYDFGRDESDNDALKGLGDLEGGAVAVVRLGYEAGPVGLGLEVARDLSGDREGLQATAEAEYGLGLFDGRGRFSVTPHVTWADDKYMGNTFGITAAQAARSARHYARYDAAAGFKDAGVTVGLGYRVTDSVMAMGRLNYTRLLGDAADSPLVKREGSEGQGSALVGLSYRW</sequence>
<dbReference type="PANTHER" id="PTHR38776:SF1">
    <property type="entry name" value="MLTA-INTERACTING PROTEIN-RELATED"/>
    <property type="match status" value="1"/>
</dbReference>